<keyword evidence="2" id="KW-1185">Reference proteome</keyword>
<sequence>MIEVVPSENNAPMVVRDNGIGLTDAEMRSLLATIGGLSKRDDFAVAGRKFLGQFGIGLLS</sequence>
<dbReference type="EMBL" id="BAAAPN010000003">
    <property type="protein sequence ID" value="GAA1744775.1"/>
    <property type="molecule type" value="Genomic_DNA"/>
</dbReference>
<accession>A0ABN2K1J6</accession>
<dbReference type="Pfam" id="PF13589">
    <property type="entry name" value="HATPase_c_3"/>
    <property type="match status" value="1"/>
</dbReference>
<organism evidence="1 2">
    <name type="scientific">Nostocoides vanveenii</name>
    <dbReference type="NCBI Taxonomy" id="330835"/>
    <lineage>
        <taxon>Bacteria</taxon>
        <taxon>Bacillati</taxon>
        <taxon>Actinomycetota</taxon>
        <taxon>Actinomycetes</taxon>
        <taxon>Micrococcales</taxon>
        <taxon>Intrasporangiaceae</taxon>
        <taxon>Nostocoides</taxon>
    </lineage>
</organism>
<evidence type="ECO:0000313" key="2">
    <source>
        <dbReference type="Proteomes" id="UP001501475"/>
    </source>
</evidence>
<dbReference type="Gene3D" id="3.30.565.10">
    <property type="entry name" value="Histidine kinase-like ATPase, C-terminal domain"/>
    <property type="match status" value="1"/>
</dbReference>
<dbReference type="Proteomes" id="UP001501475">
    <property type="component" value="Unassembled WGS sequence"/>
</dbReference>
<reference evidence="1 2" key="1">
    <citation type="journal article" date="2019" name="Int. J. Syst. Evol. Microbiol.">
        <title>The Global Catalogue of Microorganisms (GCM) 10K type strain sequencing project: providing services to taxonomists for standard genome sequencing and annotation.</title>
        <authorList>
            <consortium name="The Broad Institute Genomics Platform"/>
            <consortium name="The Broad Institute Genome Sequencing Center for Infectious Disease"/>
            <person name="Wu L."/>
            <person name="Ma J."/>
        </authorList>
    </citation>
    <scope>NUCLEOTIDE SEQUENCE [LARGE SCALE GENOMIC DNA]</scope>
    <source>
        <strain evidence="1 2">JCM 15591</strain>
    </source>
</reference>
<proteinExistence type="predicted"/>
<name>A0ABN2K1J6_9MICO</name>
<evidence type="ECO:0000313" key="1">
    <source>
        <dbReference type="EMBL" id="GAA1744775.1"/>
    </source>
</evidence>
<comment type="caution">
    <text evidence="1">The sequence shown here is derived from an EMBL/GenBank/DDBJ whole genome shotgun (WGS) entry which is preliminary data.</text>
</comment>
<evidence type="ECO:0008006" key="3">
    <source>
        <dbReference type="Google" id="ProtNLM"/>
    </source>
</evidence>
<protein>
    <recommendedName>
        <fullName evidence="3">Histidine kinase/HSP90-like ATPase domain-containing protein</fullName>
    </recommendedName>
</protein>
<dbReference type="InterPro" id="IPR036890">
    <property type="entry name" value="HATPase_C_sf"/>
</dbReference>
<gene>
    <name evidence="1" type="ORF">GCM10009810_01810</name>
</gene>
<dbReference type="SUPFAM" id="SSF55874">
    <property type="entry name" value="ATPase domain of HSP90 chaperone/DNA topoisomerase II/histidine kinase"/>
    <property type="match status" value="1"/>
</dbReference>